<dbReference type="Gene3D" id="3.40.630.70">
    <property type="entry name" value="Leucyl/phenylalanyl-tRNA-protein transferase, C-terminal domain"/>
    <property type="match status" value="1"/>
</dbReference>
<sequence length="263" mass="28426">MRALSWEQHQRLRDIGRGLGGHVGRAVVGVLTKLLGAPRLAAWAVESTRDRRAAVAYVTEELTPLAPVTASDVVAQYVRGFVLMGRGGDAQPEPVFRYVSPRAIIDVDTAHVPKRVRTYQRRGEYVVDMDAPLSPVIAGCADRSRTWIVAPVVEAWSRVEDAGYVRNLAAYRDGELVAGIWGIEVGRTFGIVSMFHHESGAGAVVMATLVDALGDEWDVIDCGSLTANFARYGAHEMGTDEFSALVLAGVRGGRPGSAERDAR</sequence>
<evidence type="ECO:0000313" key="4">
    <source>
        <dbReference type="EMBL" id="MBD7979423.1"/>
    </source>
</evidence>
<keyword evidence="1" id="KW-0963">Cytoplasm</keyword>
<evidence type="ECO:0000256" key="1">
    <source>
        <dbReference type="ARBA" id="ARBA00022490"/>
    </source>
</evidence>
<dbReference type="EMBL" id="JACSQF010000001">
    <property type="protein sequence ID" value="MBD7979423.1"/>
    <property type="molecule type" value="Genomic_DNA"/>
</dbReference>
<dbReference type="Pfam" id="PF03588">
    <property type="entry name" value="Leu_Phe_trans"/>
    <property type="match status" value="1"/>
</dbReference>
<gene>
    <name evidence="4" type="ORF">H9641_01635</name>
</gene>
<dbReference type="PANTHER" id="PTHR30098">
    <property type="entry name" value="LEUCYL/PHENYLALANYL-TRNA--PROTEIN TRANSFERASE"/>
    <property type="match status" value="1"/>
</dbReference>
<protein>
    <recommendedName>
        <fullName evidence="6">Leucyl/phenylalanyl-tRNA--protein transferase</fullName>
    </recommendedName>
</protein>
<organism evidence="4 5">
    <name type="scientific">Oerskovia merdavium</name>
    <dbReference type="NCBI Taxonomy" id="2762227"/>
    <lineage>
        <taxon>Bacteria</taxon>
        <taxon>Bacillati</taxon>
        <taxon>Actinomycetota</taxon>
        <taxon>Actinomycetes</taxon>
        <taxon>Micrococcales</taxon>
        <taxon>Cellulomonadaceae</taxon>
        <taxon>Oerskovia</taxon>
    </lineage>
</organism>
<evidence type="ECO:0008006" key="6">
    <source>
        <dbReference type="Google" id="ProtNLM"/>
    </source>
</evidence>
<dbReference type="PANTHER" id="PTHR30098:SF2">
    <property type="entry name" value="LEUCYL_PHENYLALANYL-TRNA--PROTEIN TRANSFERASE"/>
    <property type="match status" value="1"/>
</dbReference>
<keyword evidence="5" id="KW-1185">Reference proteome</keyword>
<evidence type="ECO:0000313" key="5">
    <source>
        <dbReference type="Proteomes" id="UP000655570"/>
    </source>
</evidence>
<proteinExistence type="predicted"/>
<dbReference type="InterPro" id="IPR016181">
    <property type="entry name" value="Acyl_CoA_acyltransferase"/>
</dbReference>
<dbReference type="Proteomes" id="UP000655570">
    <property type="component" value="Unassembled WGS sequence"/>
</dbReference>
<dbReference type="SUPFAM" id="SSF55729">
    <property type="entry name" value="Acyl-CoA N-acyltransferases (Nat)"/>
    <property type="match status" value="1"/>
</dbReference>
<comment type="caution">
    <text evidence="4">The sequence shown here is derived from an EMBL/GenBank/DDBJ whole genome shotgun (WGS) entry which is preliminary data.</text>
</comment>
<dbReference type="InterPro" id="IPR042203">
    <property type="entry name" value="Leu/Phe-tRNA_Trfase_C"/>
</dbReference>
<dbReference type="InterPro" id="IPR004616">
    <property type="entry name" value="Leu/Phe-tRNA_Trfase"/>
</dbReference>
<accession>A0ABR8TVD9</accession>
<evidence type="ECO:0000256" key="3">
    <source>
        <dbReference type="ARBA" id="ARBA00023315"/>
    </source>
</evidence>
<keyword evidence="3" id="KW-0012">Acyltransferase</keyword>
<evidence type="ECO:0000256" key="2">
    <source>
        <dbReference type="ARBA" id="ARBA00022679"/>
    </source>
</evidence>
<keyword evidence="2" id="KW-0808">Transferase</keyword>
<dbReference type="RefSeq" id="WP_191800394.1">
    <property type="nucleotide sequence ID" value="NZ_JACSQF010000001.1"/>
</dbReference>
<name>A0ABR8TVD9_9CELL</name>
<reference evidence="4 5" key="1">
    <citation type="submission" date="2020-08" db="EMBL/GenBank/DDBJ databases">
        <title>A Genomic Blueprint of the Chicken Gut Microbiome.</title>
        <authorList>
            <person name="Gilroy R."/>
            <person name="Ravi A."/>
            <person name="Getino M."/>
            <person name="Pursley I."/>
            <person name="Horton D.L."/>
            <person name="Alikhan N.-F."/>
            <person name="Baker D."/>
            <person name="Gharbi K."/>
            <person name="Hall N."/>
            <person name="Watson M."/>
            <person name="Adriaenssens E.M."/>
            <person name="Foster-Nyarko E."/>
            <person name="Jarju S."/>
            <person name="Secka A."/>
            <person name="Antonio M."/>
            <person name="Oren A."/>
            <person name="Chaudhuri R."/>
            <person name="La Ragione R.M."/>
            <person name="Hildebrand F."/>
            <person name="Pallen M.J."/>
        </authorList>
    </citation>
    <scope>NUCLEOTIDE SEQUENCE [LARGE SCALE GENOMIC DNA]</scope>
    <source>
        <strain evidence="4 5">Sa2CUA9</strain>
    </source>
</reference>